<reference evidence="1 2" key="1">
    <citation type="submission" date="2019-11" db="EMBL/GenBank/DDBJ databases">
        <title>Type strains purchased from KCTC, JCM and DSMZ.</title>
        <authorList>
            <person name="Lu H."/>
        </authorList>
    </citation>
    <scope>NUCLEOTIDE SEQUENCE [LARGE SCALE GENOMIC DNA]</scope>
    <source>
        <strain evidence="1 2">JCM 31587</strain>
    </source>
</reference>
<protein>
    <recommendedName>
        <fullName evidence="3">Twin-arginine translocation pathway signal protein</fullName>
    </recommendedName>
</protein>
<dbReference type="OrthoDB" id="329761at2"/>
<evidence type="ECO:0000313" key="1">
    <source>
        <dbReference type="EMBL" id="MTW09235.1"/>
    </source>
</evidence>
<keyword evidence="2" id="KW-1185">Reference proteome</keyword>
<organism evidence="1 2">
    <name type="scientific">Massilia eburnea</name>
    <dbReference type="NCBI Taxonomy" id="1776165"/>
    <lineage>
        <taxon>Bacteria</taxon>
        <taxon>Pseudomonadati</taxon>
        <taxon>Pseudomonadota</taxon>
        <taxon>Betaproteobacteria</taxon>
        <taxon>Burkholderiales</taxon>
        <taxon>Oxalobacteraceae</taxon>
        <taxon>Telluria group</taxon>
        <taxon>Massilia</taxon>
    </lineage>
</organism>
<gene>
    <name evidence="1" type="ORF">GM658_01345</name>
</gene>
<accession>A0A6L6QAK4</accession>
<dbReference type="EMBL" id="WNKX01000001">
    <property type="protein sequence ID" value="MTW09235.1"/>
    <property type="molecule type" value="Genomic_DNA"/>
</dbReference>
<evidence type="ECO:0008006" key="3">
    <source>
        <dbReference type="Google" id="ProtNLM"/>
    </source>
</evidence>
<name>A0A6L6QAK4_9BURK</name>
<dbReference type="RefSeq" id="WP_155452214.1">
    <property type="nucleotide sequence ID" value="NZ_WNKX01000001.1"/>
</dbReference>
<dbReference type="AlphaFoldDB" id="A0A6L6QAK4"/>
<dbReference type="Proteomes" id="UP000472320">
    <property type="component" value="Unassembled WGS sequence"/>
</dbReference>
<comment type="caution">
    <text evidence="1">The sequence shown here is derived from an EMBL/GenBank/DDBJ whole genome shotgun (WGS) entry which is preliminary data.</text>
</comment>
<proteinExistence type="predicted"/>
<evidence type="ECO:0000313" key="2">
    <source>
        <dbReference type="Proteomes" id="UP000472320"/>
    </source>
</evidence>
<sequence length="165" mass="17911">MQRRSFLKAGLLGGLALIAGGAVYRQLRPSTPERFALDQQGRIMLAKLVPAITGLSPALPELDAAIDRVAGAINGLPLRTQKEISDLFGLLNMAPTRRLLAGVPAWQEATPEQIAAFLQSWRTHRTEMLQTAYHGLHDLVIGGWYAEPSTWAAIGYPGPMKELSA</sequence>